<accession>A0A0Q3TEJ5</accession>
<proteinExistence type="predicted"/>
<dbReference type="PATRIC" id="fig|157838.3.peg.500"/>
<dbReference type="RefSeq" id="WP_055738163.1">
    <property type="nucleotide sequence ID" value="NZ_JAAIWL010000007.1"/>
</dbReference>
<evidence type="ECO:0000313" key="1">
    <source>
        <dbReference type="EMBL" id="KQL52478.1"/>
    </source>
</evidence>
<dbReference type="InterPro" id="IPR019618">
    <property type="entry name" value="Spore_germination_GerPA"/>
</dbReference>
<dbReference type="OrthoDB" id="2382149at2"/>
<gene>
    <name evidence="1" type="ORF">AN964_02255</name>
</gene>
<comment type="caution">
    <text evidence="1">The sequence shown here is derived from an EMBL/GenBank/DDBJ whole genome shotgun (WGS) entry which is preliminary data.</text>
</comment>
<protein>
    <recommendedName>
        <fullName evidence="3">Spore germination protein</fullName>
    </recommendedName>
</protein>
<dbReference type="AlphaFoldDB" id="A0A0Q3TEJ5"/>
<dbReference type="Pfam" id="PF10676">
    <property type="entry name" value="gerPA"/>
    <property type="match status" value="1"/>
</dbReference>
<evidence type="ECO:0008006" key="3">
    <source>
        <dbReference type="Google" id="ProtNLM"/>
    </source>
</evidence>
<dbReference type="EMBL" id="LJJC01000004">
    <property type="protein sequence ID" value="KQL52478.1"/>
    <property type="molecule type" value="Genomic_DNA"/>
</dbReference>
<reference evidence="1 2" key="1">
    <citation type="submission" date="2015-09" db="EMBL/GenBank/DDBJ databases">
        <title>Genome sequencing project for genomic taxonomy and phylogenomics of Bacillus-like bacteria.</title>
        <authorList>
            <person name="Liu B."/>
            <person name="Wang J."/>
            <person name="Zhu Y."/>
            <person name="Liu G."/>
            <person name="Chen Q."/>
            <person name="Chen Z."/>
            <person name="Lan J."/>
            <person name="Che J."/>
            <person name="Ge C."/>
            <person name="Shi H."/>
            <person name="Pan Z."/>
            <person name="Liu X."/>
        </authorList>
    </citation>
    <scope>NUCLEOTIDE SEQUENCE [LARGE SCALE GENOMIC DNA]</scope>
    <source>
        <strain evidence="1 2">LMG 18435</strain>
    </source>
</reference>
<dbReference type="Proteomes" id="UP000051888">
    <property type="component" value="Unassembled WGS sequence"/>
</dbReference>
<name>A0A0Q3TEJ5_9BACI</name>
<organism evidence="1 2">
    <name type="scientific">Heyndrickxia shackletonii</name>
    <dbReference type="NCBI Taxonomy" id="157838"/>
    <lineage>
        <taxon>Bacteria</taxon>
        <taxon>Bacillati</taxon>
        <taxon>Bacillota</taxon>
        <taxon>Bacilli</taxon>
        <taxon>Bacillales</taxon>
        <taxon>Bacillaceae</taxon>
        <taxon>Heyndrickxia</taxon>
    </lineage>
</organism>
<sequence length="72" mass="7632">MPAVVGPIQIDKIFGGVAGVGDRVFISPETSSKVISGSGDLCTGNFVYMENLFDINTDFAPNVASEPTIFNY</sequence>
<keyword evidence="2" id="KW-1185">Reference proteome</keyword>
<evidence type="ECO:0000313" key="2">
    <source>
        <dbReference type="Proteomes" id="UP000051888"/>
    </source>
</evidence>
<dbReference type="STRING" id="157838.AN964_02255"/>